<keyword evidence="5" id="KW-1185">Reference proteome</keyword>
<keyword evidence="3" id="KW-0413">Isomerase</keyword>
<feature type="domain" description="Xylose isomerase-like TIM barrel" evidence="1">
    <location>
        <begin position="24"/>
        <end position="266"/>
    </location>
</feature>
<dbReference type="AlphaFoldDB" id="A0A2P9HB75"/>
<evidence type="ECO:0000259" key="1">
    <source>
        <dbReference type="Pfam" id="PF01261"/>
    </source>
</evidence>
<sequence length="282" mass="30859">MASFPLGVSTISDAWTVPLEESLKRLAKLGFTHFDVMVSPAHLDIQNMTARDYARIRRFLEAEGLTIHSLTAQSLDHNLASPREEIREMTVGFNKKLLDATYELGAQGFVSVSGRYNSLNAPPKAQLEGWFRGSLEKTVAYAERAGVKVFLENIPMGVLPDAKSMVKWVEEFASPALTICYDLANAHFISEDLSEAIPLVVPYLDILHMSDTGKSAWKHDPIGTGSVDFVAAAKALAASDYRGLSVVEILSSEPDAAIQDALQKLQPLGWALSEQQNLRKAG</sequence>
<reference evidence="3" key="1">
    <citation type="submission" date="2017-12" db="EMBL/GenBank/DDBJ databases">
        <authorList>
            <person name="Hurst M.R.H."/>
        </authorList>
    </citation>
    <scope>NUCLEOTIDE SEQUENCE [LARGE SCALE GENOMIC DNA]</scope>
    <source>
        <strain evidence="3">FI11154</strain>
    </source>
</reference>
<gene>
    <name evidence="2" type="ORF">HKX02_11075</name>
    <name evidence="3" type="ORF">OHAE_4139</name>
</gene>
<evidence type="ECO:0000313" key="4">
    <source>
        <dbReference type="Proteomes" id="UP000246073"/>
    </source>
</evidence>
<dbReference type="PANTHER" id="PTHR12110:SF53">
    <property type="entry name" value="BLR5974 PROTEIN"/>
    <property type="match status" value="1"/>
</dbReference>
<dbReference type="RefSeq" id="WP_109365636.1">
    <property type="nucleotide sequence ID" value="NZ_JABFCY010000006.1"/>
</dbReference>
<reference evidence="4" key="2">
    <citation type="submission" date="2017-12" db="EMBL/GenBank/DDBJ databases">
        <authorList>
            <person name="Diaz M."/>
        </authorList>
    </citation>
    <scope>NUCLEOTIDE SEQUENCE [LARGE SCALE GENOMIC DNA]</scope>
    <source>
        <strain evidence="4">FI11154</strain>
    </source>
</reference>
<name>A0A2P9HB75_9HYPH</name>
<dbReference type="EMBL" id="JABFCY010000006">
    <property type="protein sequence ID" value="NNU60799.1"/>
    <property type="molecule type" value="Genomic_DNA"/>
</dbReference>
<accession>A0A2P9HB75</accession>
<dbReference type="InterPro" id="IPR050312">
    <property type="entry name" value="IolE/XylAMocC-like"/>
</dbReference>
<dbReference type="Pfam" id="PF01261">
    <property type="entry name" value="AP_endonuc_2"/>
    <property type="match status" value="1"/>
</dbReference>
<evidence type="ECO:0000313" key="2">
    <source>
        <dbReference type="EMBL" id="NNU60799.1"/>
    </source>
</evidence>
<dbReference type="InterPro" id="IPR036237">
    <property type="entry name" value="Xyl_isomerase-like_sf"/>
</dbReference>
<protein>
    <submittedName>
        <fullName evidence="2">Sugar phosphate isomerase/epimerase</fullName>
    </submittedName>
    <submittedName>
        <fullName evidence="3">Xylose isomerase domain protein TIM barrel</fullName>
    </submittedName>
</protein>
<evidence type="ECO:0000313" key="3">
    <source>
        <dbReference type="EMBL" id="SPL61347.1"/>
    </source>
</evidence>
<dbReference type="SUPFAM" id="SSF51658">
    <property type="entry name" value="Xylose isomerase-like"/>
    <property type="match status" value="1"/>
</dbReference>
<proteinExistence type="predicted"/>
<dbReference type="EMBL" id="OOFM01000001">
    <property type="protein sequence ID" value="SPL61347.1"/>
    <property type="molecule type" value="Genomic_DNA"/>
</dbReference>
<dbReference type="PANTHER" id="PTHR12110">
    <property type="entry name" value="HYDROXYPYRUVATE ISOMERASE"/>
    <property type="match status" value="1"/>
</dbReference>
<dbReference type="Proteomes" id="UP000574931">
    <property type="component" value="Unassembled WGS sequence"/>
</dbReference>
<reference evidence="2 5" key="3">
    <citation type="submission" date="2020-05" db="EMBL/GenBank/DDBJ databases">
        <title>Draft Genome Sequence of Ochrobactrum soli Isolated from Stable Fly Gut.</title>
        <authorList>
            <person name="Pileggi M.T."/>
            <person name="Vazhakkala L.J."/>
            <person name="Wong C.N."/>
        </authorList>
    </citation>
    <scope>NUCLEOTIDE SEQUENCE [LARGE SCALE GENOMIC DNA]</scope>
    <source>
        <strain evidence="2 5">MTP-C0764</strain>
    </source>
</reference>
<evidence type="ECO:0000313" key="5">
    <source>
        <dbReference type="Proteomes" id="UP000574931"/>
    </source>
</evidence>
<dbReference type="Gene3D" id="3.20.20.150">
    <property type="entry name" value="Divalent-metal-dependent TIM barrel enzymes"/>
    <property type="match status" value="1"/>
</dbReference>
<dbReference type="GO" id="GO:0016853">
    <property type="term" value="F:isomerase activity"/>
    <property type="evidence" value="ECO:0007669"/>
    <property type="project" value="UniProtKB-KW"/>
</dbReference>
<dbReference type="Proteomes" id="UP000246073">
    <property type="component" value="Unassembled WGS sequence"/>
</dbReference>
<organism evidence="3 4">
    <name type="scientific">Ochrobactrum soli</name>
    <dbReference type="NCBI Taxonomy" id="2448455"/>
    <lineage>
        <taxon>Bacteria</taxon>
        <taxon>Pseudomonadati</taxon>
        <taxon>Pseudomonadota</taxon>
        <taxon>Alphaproteobacteria</taxon>
        <taxon>Hyphomicrobiales</taxon>
        <taxon>Brucellaceae</taxon>
        <taxon>Brucella/Ochrobactrum group</taxon>
        <taxon>Ochrobactrum</taxon>
    </lineage>
</organism>
<dbReference type="InterPro" id="IPR013022">
    <property type="entry name" value="Xyl_isomerase-like_TIM-brl"/>
</dbReference>